<comment type="caution">
    <text evidence="2">The sequence shown here is derived from an EMBL/GenBank/DDBJ whole genome shotgun (WGS) entry which is preliminary data.</text>
</comment>
<protein>
    <submittedName>
        <fullName evidence="2">Uncharacterized protein</fullName>
    </submittedName>
</protein>
<dbReference type="EMBL" id="LSSM01004500">
    <property type="protein sequence ID" value="OMJ14763.1"/>
    <property type="molecule type" value="Genomic_DNA"/>
</dbReference>
<accession>A0A1R1XJK0</accession>
<feature type="region of interest" description="Disordered" evidence="1">
    <location>
        <begin position="1"/>
        <end position="20"/>
    </location>
</feature>
<dbReference type="AlphaFoldDB" id="A0A1R1XJK0"/>
<evidence type="ECO:0000256" key="1">
    <source>
        <dbReference type="SAM" id="MobiDB-lite"/>
    </source>
</evidence>
<dbReference type="Proteomes" id="UP000187429">
    <property type="component" value="Unassembled WGS sequence"/>
</dbReference>
<evidence type="ECO:0000313" key="3">
    <source>
        <dbReference type="Proteomes" id="UP000187429"/>
    </source>
</evidence>
<organism evidence="2 3">
    <name type="scientific">Smittium culicis</name>
    <dbReference type="NCBI Taxonomy" id="133412"/>
    <lineage>
        <taxon>Eukaryota</taxon>
        <taxon>Fungi</taxon>
        <taxon>Fungi incertae sedis</taxon>
        <taxon>Zoopagomycota</taxon>
        <taxon>Kickxellomycotina</taxon>
        <taxon>Harpellomycetes</taxon>
        <taxon>Harpellales</taxon>
        <taxon>Legeriomycetaceae</taxon>
        <taxon>Smittium</taxon>
    </lineage>
</organism>
<feature type="compositionally biased region" description="Basic and acidic residues" evidence="1">
    <location>
        <begin position="53"/>
        <end position="67"/>
    </location>
</feature>
<proteinExistence type="predicted"/>
<sequence>MDWESDESDPMTSAYESDDSHDEIVPLFYAKLESEICDQGCPEALALSATDNDGNKVPKEVKQLVDK</sequence>
<name>A0A1R1XJK0_9FUNG</name>
<keyword evidence="3" id="KW-1185">Reference proteome</keyword>
<gene>
    <name evidence="2" type="ORF">AYI69_g8456</name>
</gene>
<feature type="region of interest" description="Disordered" evidence="1">
    <location>
        <begin position="48"/>
        <end position="67"/>
    </location>
</feature>
<reference evidence="3" key="1">
    <citation type="submission" date="2017-01" db="EMBL/GenBank/DDBJ databases">
        <authorList>
            <person name="Wang Y."/>
            <person name="White M."/>
            <person name="Kvist S."/>
            <person name="Moncalvo J.-M."/>
        </authorList>
    </citation>
    <scope>NUCLEOTIDE SEQUENCE [LARGE SCALE GENOMIC DNA]</scope>
    <source>
        <strain evidence="3">ID-206-W2</strain>
    </source>
</reference>
<evidence type="ECO:0000313" key="2">
    <source>
        <dbReference type="EMBL" id="OMJ14763.1"/>
    </source>
</evidence>